<dbReference type="EMBL" id="CP076132">
    <property type="protein sequence ID" value="QWG00921.1"/>
    <property type="molecule type" value="Genomic_DNA"/>
</dbReference>
<organism evidence="2 3">
    <name type="scientific">Flammeovirga yaeyamensis</name>
    <dbReference type="NCBI Taxonomy" id="367791"/>
    <lineage>
        <taxon>Bacteria</taxon>
        <taxon>Pseudomonadati</taxon>
        <taxon>Bacteroidota</taxon>
        <taxon>Cytophagia</taxon>
        <taxon>Cytophagales</taxon>
        <taxon>Flammeovirgaceae</taxon>
        <taxon>Flammeovirga</taxon>
    </lineage>
</organism>
<dbReference type="KEGG" id="fya:KMW28_14805"/>
<dbReference type="PANTHER" id="PTHR38477">
    <property type="entry name" value="HYPOTHETICAL EXPORTED PROTEIN"/>
    <property type="match status" value="1"/>
</dbReference>
<dbReference type="Pfam" id="PF13645">
    <property type="entry name" value="YkuD_2"/>
    <property type="match status" value="1"/>
</dbReference>
<sequence length="273" mass="30569">MDFSFKSLIIVITLLCINFTNTTATDRVKEAHVGETTNELILSLYQKAKLQDYGLSFQAFAKGLTGYLNLLNKGEIKNTRILSIVDFSQPSTNKRLYIIDIKRGVLLMNTLVAHGRNSGTLYADNFSNILNSKQSSCGFFKASETYFGKYGLSLKLDGLQKNINNKARERAIVIHPAKYVSETFVQQNGYLGRSFGCPALSYKDHKQVINTIKGGSVFFIYSNKNTSSDDKLDEIPNNALELLSNYTSSTPSMMERDIPSPKHEVRGELKMKS</sequence>
<proteinExistence type="predicted"/>
<feature type="region of interest" description="Disordered" evidence="1">
    <location>
        <begin position="249"/>
        <end position="273"/>
    </location>
</feature>
<evidence type="ECO:0000256" key="1">
    <source>
        <dbReference type="SAM" id="MobiDB-lite"/>
    </source>
</evidence>
<protein>
    <submittedName>
        <fullName evidence="2">Murein L,D-transpeptidase catalytic domain family protein</fullName>
    </submittedName>
</protein>
<evidence type="ECO:0000313" key="3">
    <source>
        <dbReference type="Proteomes" id="UP000678679"/>
    </source>
</evidence>
<reference evidence="2 3" key="1">
    <citation type="submission" date="2021-05" db="EMBL/GenBank/DDBJ databases">
        <title>Comparative genomic studies on the polysaccharide-degrading batcterial strains of the Flammeovirga genus.</title>
        <authorList>
            <person name="Zewei F."/>
            <person name="Zheng Z."/>
            <person name="Yu L."/>
            <person name="Ruyue G."/>
            <person name="Yanhong M."/>
            <person name="Yuanyuan C."/>
            <person name="Jingyan G."/>
            <person name="Wenjun H."/>
        </authorList>
    </citation>
    <scope>NUCLEOTIDE SEQUENCE [LARGE SCALE GENOMIC DNA]</scope>
    <source>
        <strain evidence="2 3">NBRC:100898</strain>
    </source>
</reference>
<dbReference type="RefSeq" id="WP_169665233.1">
    <property type="nucleotide sequence ID" value="NZ_CP076132.1"/>
</dbReference>
<dbReference type="Proteomes" id="UP000678679">
    <property type="component" value="Chromosome 1"/>
</dbReference>
<dbReference type="InterPro" id="IPR032676">
    <property type="entry name" value="YkuD_2"/>
</dbReference>
<accession>A0AAX1N0N6</accession>
<dbReference type="AlphaFoldDB" id="A0AAX1N0N6"/>
<dbReference type="PANTHER" id="PTHR38477:SF1">
    <property type="entry name" value="MUREIN L,D-TRANSPEPTIDASE CATALYTIC DOMAIN FAMILY PROTEIN"/>
    <property type="match status" value="1"/>
</dbReference>
<feature type="compositionally biased region" description="Basic and acidic residues" evidence="1">
    <location>
        <begin position="254"/>
        <end position="273"/>
    </location>
</feature>
<name>A0AAX1N0N6_9BACT</name>
<gene>
    <name evidence="2" type="ORF">KMW28_14805</name>
</gene>
<keyword evidence="3" id="KW-1185">Reference proteome</keyword>
<evidence type="ECO:0000313" key="2">
    <source>
        <dbReference type="EMBL" id="QWG00921.1"/>
    </source>
</evidence>